<dbReference type="GO" id="GO:0003700">
    <property type="term" value="F:DNA-binding transcription factor activity"/>
    <property type="evidence" value="ECO:0007669"/>
    <property type="project" value="InterPro"/>
</dbReference>
<evidence type="ECO:0000256" key="3">
    <source>
        <dbReference type="ARBA" id="ARBA00023163"/>
    </source>
</evidence>
<keyword evidence="3" id="KW-0804">Transcription</keyword>
<evidence type="ECO:0000256" key="4">
    <source>
        <dbReference type="SAM" id="Coils"/>
    </source>
</evidence>
<dbReference type="InterPro" id="IPR036388">
    <property type="entry name" value="WH-like_DNA-bd_sf"/>
</dbReference>
<comment type="caution">
    <text evidence="6">The sequence shown here is derived from an EMBL/GenBank/DDBJ whole genome shotgun (WGS) entry which is preliminary data.</text>
</comment>
<dbReference type="SMART" id="SM00895">
    <property type="entry name" value="FCD"/>
    <property type="match status" value="1"/>
</dbReference>
<dbReference type="SMART" id="SM00345">
    <property type="entry name" value="HTH_GNTR"/>
    <property type="match status" value="1"/>
</dbReference>
<dbReference type="GO" id="GO:0003677">
    <property type="term" value="F:DNA binding"/>
    <property type="evidence" value="ECO:0007669"/>
    <property type="project" value="UniProtKB-KW"/>
</dbReference>
<evidence type="ECO:0000256" key="2">
    <source>
        <dbReference type="ARBA" id="ARBA00023125"/>
    </source>
</evidence>
<evidence type="ECO:0000313" key="6">
    <source>
        <dbReference type="EMBL" id="RQW10590.1"/>
    </source>
</evidence>
<dbReference type="PROSITE" id="PS50949">
    <property type="entry name" value="HTH_GNTR"/>
    <property type="match status" value="1"/>
</dbReference>
<sequence length="254" mass="28956">MRRSDPMPPAEKQNIREYVIQHILERIERGELKSGDKLTNERELSERLGVSRVPLREAISALSTLGILEARQGEGTFVSEYNPGAIGKIIRTYRLFDRSLIEEIFEARVLLEADAARLAAVNRTDEDLSTIKEAMRRHEETVRRYSEKEADIATVLECDNEVHLGIAAAAHNNFFLQIIDTVRHAGQSRHIFAEKYTVNPLHIEESVAYHGSIVSAIEQRDSEAAYQAMREHILHIRAALDVDKLKEDFDGKRE</sequence>
<dbReference type="Gene3D" id="1.20.120.530">
    <property type="entry name" value="GntR ligand-binding domain-like"/>
    <property type="match status" value="1"/>
</dbReference>
<dbReference type="InterPro" id="IPR000524">
    <property type="entry name" value="Tscrpt_reg_HTH_GntR"/>
</dbReference>
<gene>
    <name evidence="6" type="ORF">EH198_15120</name>
</gene>
<organism evidence="6 7">
    <name type="scientific">Paenibacillus rhizophilus</name>
    <dbReference type="NCBI Taxonomy" id="1850366"/>
    <lineage>
        <taxon>Bacteria</taxon>
        <taxon>Bacillati</taxon>
        <taxon>Bacillota</taxon>
        <taxon>Bacilli</taxon>
        <taxon>Bacillales</taxon>
        <taxon>Paenibacillaceae</taxon>
        <taxon>Paenibacillus</taxon>
    </lineage>
</organism>
<dbReference type="Gene3D" id="1.10.10.10">
    <property type="entry name" value="Winged helix-like DNA-binding domain superfamily/Winged helix DNA-binding domain"/>
    <property type="match status" value="1"/>
</dbReference>
<dbReference type="Proteomes" id="UP000282529">
    <property type="component" value="Unassembled WGS sequence"/>
</dbReference>
<proteinExistence type="predicted"/>
<keyword evidence="1" id="KW-0805">Transcription regulation</keyword>
<keyword evidence="7" id="KW-1185">Reference proteome</keyword>
<dbReference type="CDD" id="cd07377">
    <property type="entry name" value="WHTH_GntR"/>
    <property type="match status" value="1"/>
</dbReference>
<evidence type="ECO:0000259" key="5">
    <source>
        <dbReference type="PROSITE" id="PS50949"/>
    </source>
</evidence>
<accession>A0A3N9P599</accession>
<name>A0A3N9P599_9BACL</name>
<dbReference type="InterPro" id="IPR011711">
    <property type="entry name" value="GntR_C"/>
</dbReference>
<dbReference type="PANTHER" id="PTHR43537">
    <property type="entry name" value="TRANSCRIPTIONAL REGULATOR, GNTR FAMILY"/>
    <property type="match status" value="1"/>
</dbReference>
<dbReference type="PANTHER" id="PTHR43537:SF5">
    <property type="entry name" value="UXU OPERON TRANSCRIPTIONAL REGULATOR"/>
    <property type="match status" value="1"/>
</dbReference>
<protein>
    <submittedName>
        <fullName evidence="6">FadR family transcriptional regulator</fullName>
    </submittedName>
</protein>
<dbReference type="SUPFAM" id="SSF46785">
    <property type="entry name" value="Winged helix' DNA-binding domain"/>
    <property type="match status" value="1"/>
</dbReference>
<dbReference type="Pfam" id="PF00392">
    <property type="entry name" value="GntR"/>
    <property type="match status" value="1"/>
</dbReference>
<dbReference type="Pfam" id="PF07729">
    <property type="entry name" value="FCD"/>
    <property type="match status" value="1"/>
</dbReference>
<dbReference type="InterPro" id="IPR008920">
    <property type="entry name" value="TF_FadR/GntR_C"/>
</dbReference>
<dbReference type="EMBL" id="RQPI01000008">
    <property type="protein sequence ID" value="RQW10590.1"/>
    <property type="molecule type" value="Genomic_DNA"/>
</dbReference>
<reference evidence="6 7" key="1">
    <citation type="submission" date="2018-11" db="EMBL/GenBank/DDBJ databases">
        <title>Genome sequence of strain 7197.</title>
        <authorList>
            <person name="Gao J."/>
            <person name="Sun J."/>
        </authorList>
    </citation>
    <scope>NUCLEOTIDE SEQUENCE [LARGE SCALE GENOMIC DNA]</scope>
    <source>
        <strain evidence="6 7">7197</strain>
    </source>
</reference>
<evidence type="ECO:0000313" key="7">
    <source>
        <dbReference type="Proteomes" id="UP000282529"/>
    </source>
</evidence>
<keyword evidence="4" id="KW-0175">Coiled coil</keyword>
<dbReference type="OrthoDB" id="214086at2"/>
<keyword evidence="2" id="KW-0238">DNA-binding</keyword>
<dbReference type="AlphaFoldDB" id="A0A3N9P599"/>
<evidence type="ECO:0000256" key="1">
    <source>
        <dbReference type="ARBA" id="ARBA00023015"/>
    </source>
</evidence>
<dbReference type="SUPFAM" id="SSF48008">
    <property type="entry name" value="GntR ligand-binding domain-like"/>
    <property type="match status" value="1"/>
</dbReference>
<dbReference type="PRINTS" id="PR00035">
    <property type="entry name" value="HTHGNTR"/>
</dbReference>
<dbReference type="InterPro" id="IPR036390">
    <property type="entry name" value="WH_DNA-bd_sf"/>
</dbReference>
<feature type="coiled-coil region" evidence="4">
    <location>
        <begin position="121"/>
        <end position="151"/>
    </location>
</feature>
<feature type="domain" description="HTH gntR-type" evidence="5">
    <location>
        <begin position="13"/>
        <end position="81"/>
    </location>
</feature>